<feature type="region of interest" description="Disordered" evidence="1">
    <location>
        <begin position="1"/>
        <end position="44"/>
    </location>
</feature>
<dbReference type="AlphaFoldDB" id="A0A9W4IU83"/>
<comment type="caution">
    <text evidence="2">The sequence shown here is derived from an EMBL/GenBank/DDBJ whole genome shotgun (WGS) entry which is preliminary data.</text>
</comment>
<evidence type="ECO:0000313" key="2">
    <source>
        <dbReference type="EMBL" id="CAG8358897.1"/>
    </source>
</evidence>
<organism evidence="2 3">
    <name type="scientific">Penicillium salamii</name>
    <dbReference type="NCBI Taxonomy" id="1612424"/>
    <lineage>
        <taxon>Eukaryota</taxon>
        <taxon>Fungi</taxon>
        <taxon>Dikarya</taxon>
        <taxon>Ascomycota</taxon>
        <taxon>Pezizomycotina</taxon>
        <taxon>Eurotiomycetes</taxon>
        <taxon>Eurotiomycetidae</taxon>
        <taxon>Eurotiales</taxon>
        <taxon>Aspergillaceae</taxon>
        <taxon>Penicillium</taxon>
    </lineage>
</organism>
<name>A0A9W4IU83_9EURO</name>
<evidence type="ECO:0000313" key="3">
    <source>
        <dbReference type="Proteomes" id="UP001152646"/>
    </source>
</evidence>
<dbReference type="EMBL" id="CAJVPA010000132">
    <property type="protein sequence ID" value="CAG8358897.1"/>
    <property type="molecule type" value="Genomic_DNA"/>
</dbReference>
<dbReference type="OrthoDB" id="5428787at2759"/>
<proteinExistence type="predicted"/>
<gene>
    <name evidence="2" type="ORF">PSALAMII_LOCUS3677</name>
</gene>
<evidence type="ECO:0000256" key="1">
    <source>
        <dbReference type="SAM" id="MobiDB-lite"/>
    </source>
</evidence>
<accession>A0A9W4IU83</accession>
<dbReference type="Proteomes" id="UP001152646">
    <property type="component" value="Unassembled WGS sequence"/>
</dbReference>
<sequence length="116" mass="13514">MVDKSSLRSMHRAQDASGTMPLLDHRPNSRPPNKSKAANNPFQPPLKRAQAMLGRQLQPRCLRPATWWKPIMGFGIDSEALEEKMQYERSIAQEEVRQDWMRRLRPMPHRACPRVL</sequence>
<reference evidence="2" key="1">
    <citation type="submission" date="2021-07" db="EMBL/GenBank/DDBJ databases">
        <authorList>
            <person name="Branca A.L. A."/>
        </authorList>
    </citation>
    <scope>NUCLEOTIDE SEQUENCE</scope>
</reference>
<protein>
    <submittedName>
        <fullName evidence="2">Uncharacterized protein</fullName>
    </submittedName>
</protein>